<dbReference type="PROSITE" id="PS51900">
    <property type="entry name" value="CB"/>
    <property type="match status" value="1"/>
</dbReference>
<dbReference type="Proteomes" id="UP001597368">
    <property type="component" value="Unassembled WGS sequence"/>
</dbReference>
<feature type="compositionally biased region" description="Basic residues" evidence="3">
    <location>
        <begin position="179"/>
        <end position="188"/>
    </location>
</feature>
<evidence type="ECO:0000313" key="6">
    <source>
        <dbReference type="Proteomes" id="UP001597368"/>
    </source>
</evidence>
<dbReference type="InterPro" id="IPR004107">
    <property type="entry name" value="Integrase_SAM-like_N"/>
</dbReference>
<dbReference type="EMBL" id="JBHUFV010000094">
    <property type="protein sequence ID" value="MFD1939660.1"/>
    <property type="molecule type" value="Genomic_DNA"/>
</dbReference>
<accession>A0ABW4TER7</accession>
<keyword evidence="6" id="KW-1185">Reference proteome</keyword>
<organism evidence="5 6">
    <name type="scientific">Nonomuraea mangrovi</name>
    <dbReference type="NCBI Taxonomy" id="2316207"/>
    <lineage>
        <taxon>Bacteria</taxon>
        <taxon>Bacillati</taxon>
        <taxon>Actinomycetota</taxon>
        <taxon>Actinomycetes</taxon>
        <taxon>Streptosporangiales</taxon>
        <taxon>Streptosporangiaceae</taxon>
        <taxon>Nonomuraea</taxon>
    </lineage>
</organism>
<evidence type="ECO:0000256" key="3">
    <source>
        <dbReference type="SAM" id="MobiDB-lite"/>
    </source>
</evidence>
<sequence length="188" mass="20009">MDPVIVEQLGRAHPLAAHLDDFLTDLANAGASPHTRRAYRGGLLQFAAYHHGEIPALSATPIRAYLAESAELSAASRKRKRAAIASFSKWAVRHDLLQANPLDRIGTVKVPKTLPRPAKAADVAKGASPRGSGLRRSARSARRSTARTAQVRFPPCASTAVRGSCGGARSSGGAGRLPGVRRGRRIRR</sequence>
<evidence type="ECO:0000256" key="2">
    <source>
        <dbReference type="PROSITE-ProRule" id="PRU01248"/>
    </source>
</evidence>
<dbReference type="Gene3D" id="1.10.150.130">
    <property type="match status" value="1"/>
</dbReference>
<comment type="caution">
    <text evidence="5">The sequence shown here is derived from an EMBL/GenBank/DDBJ whole genome shotgun (WGS) entry which is preliminary data.</text>
</comment>
<feature type="region of interest" description="Disordered" evidence="3">
    <location>
        <begin position="116"/>
        <end position="188"/>
    </location>
</feature>
<evidence type="ECO:0000256" key="1">
    <source>
        <dbReference type="ARBA" id="ARBA00023125"/>
    </source>
</evidence>
<feature type="domain" description="Core-binding (CB)" evidence="4">
    <location>
        <begin position="13"/>
        <end position="92"/>
    </location>
</feature>
<feature type="compositionally biased region" description="Gly residues" evidence="3">
    <location>
        <begin position="164"/>
        <end position="176"/>
    </location>
</feature>
<reference evidence="6" key="1">
    <citation type="journal article" date="2019" name="Int. J. Syst. Evol. Microbiol.">
        <title>The Global Catalogue of Microorganisms (GCM) 10K type strain sequencing project: providing services to taxonomists for standard genome sequencing and annotation.</title>
        <authorList>
            <consortium name="The Broad Institute Genomics Platform"/>
            <consortium name="The Broad Institute Genome Sequencing Center for Infectious Disease"/>
            <person name="Wu L."/>
            <person name="Ma J."/>
        </authorList>
    </citation>
    <scope>NUCLEOTIDE SEQUENCE [LARGE SCALE GENOMIC DNA]</scope>
    <source>
        <strain evidence="6">ICMP 6774ER</strain>
    </source>
</reference>
<dbReference type="InterPro" id="IPR010998">
    <property type="entry name" value="Integrase_recombinase_N"/>
</dbReference>
<dbReference type="RefSeq" id="WP_379582228.1">
    <property type="nucleotide sequence ID" value="NZ_JBHUFV010000094.1"/>
</dbReference>
<evidence type="ECO:0000259" key="4">
    <source>
        <dbReference type="PROSITE" id="PS51900"/>
    </source>
</evidence>
<dbReference type="InterPro" id="IPR044068">
    <property type="entry name" value="CB"/>
</dbReference>
<feature type="compositionally biased region" description="Low complexity" evidence="3">
    <location>
        <begin position="126"/>
        <end position="135"/>
    </location>
</feature>
<dbReference type="SUPFAM" id="SSF47823">
    <property type="entry name" value="lambda integrase-like, N-terminal domain"/>
    <property type="match status" value="1"/>
</dbReference>
<dbReference type="Pfam" id="PF02899">
    <property type="entry name" value="Phage_int_SAM_1"/>
    <property type="match status" value="1"/>
</dbReference>
<evidence type="ECO:0000313" key="5">
    <source>
        <dbReference type="EMBL" id="MFD1939660.1"/>
    </source>
</evidence>
<feature type="compositionally biased region" description="Basic residues" evidence="3">
    <location>
        <begin position="136"/>
        <end position="145"/>
    </location>
</feature>
<protein>
    <submittedName>
        <fullName evidence="5">Site-specific integrase</fullName>
    </submittedName>
</protein>
<gene>
    <name evidence="5" type="ORF">ACFSKW_50205</name>
</gene>
<name>A0ABW4TER7_9ACTN</name>
<proteinExistence type="predicted"/>
<keyword evidence="1 2" id="KW-0238">DNA-binding</keyword>